<reference evidence="2" key="1">
    <citation type="submission" date="2022-04" db="EMBL/GenBank/DDBJ databases">
        <authorList>
            <person name="Xu L."/>
            <person name="Lv Z."/>
        </authorList>
    </citation>
    <scope>NUCLEOTIDE SEQUENCE</scope>
    <source>
        <strain evidence="2">LV_2022a</strain>
    </source>
</reference>
<dbReference type="Proteomes" id="UP001292079">
    <property type="component" value="Unassembled WGS sequence"/>
</dbReference>
<proteinExistence type="predicted"/>
<dbReference type="EMBL" id="JALJAT010000002">
    <property type="protein sequence ID" value="KAK4472807.1"/>
    <property type="molecule type" value="Genomic_DNA"/>
</dbReference>
<gene>
    <name evidence="2" type="ORF">MN116_004024</name>
</gene>
<feature type="transmembrane region" description="Helical" evidence="1">
    <location>
        <begin position="12"/>
        <end position="32"/>
    </location>
</feature>
<organism evidence="2 3">
    <name type="scientific">Schistosoma mekongi</name>
    <name type="common">Parasitic worm</name>
    <dbReference type="NCBI Taxonomy" id="38744"/>
    <lineage>
        <taxon>Eukaryota</taxon>
        <taxon>Metazoa</taxon>
        <taxon>Spiralia</taxon>
        <taxon>Lophotrochozoa</taxon>
        <taxon>Platyhelminthes</taxon>
        <taxon>Trematoda</taxon>
        <taxon>Digenea</taxon>
        <taxon>Strigeidida</taxon>
        <taxon>Schistosomatoidea</taxon>
        <taxon>Schistosomatidae</taxon>
        <taxon>Schistosoma</taxon>
    </lineage>
</organism>
<comment type="caution">
    <text evidence="2">The sequence shown here is derived from an EMBL/GenBank/DDBJ whole genome shotgun (WGS) entry which is preliminary data.</text>
</comment>
<evidence type="ECO:0000256" key="1">
    <source>
        <dbReference type="SAM" id="Phobius"/>
    </source>
</evidence>
<name>A0AAE1ZGD3_SCHME</name>
<evidence type="ECO:0000313" key="2">
    <source>
        <dbReference type="EMBL" id="KAK4472807.1"/>
    </source>
</evidence>
<sequence>MQQDYIINDNYHYFQFQWNCLLMLIVVTMIIMPEKTTSMIIHPSYPNDNIATINTDDDYDIDYNDPRLTTTTNYHNQNNQRHLNQQLTNPYQYELIKYPIQTNYKRGPAPLLSSSRHSPSFSFNGDMRLISNLRHMMSGGNPLTAFG</sequence>
<accession>A0AAE1ZGD3</accession>
<keyword evidence="3" id="KW-1185">Reference proteome</keyword>
<keyword evidence="1" id="KW-0472">Membrane</keyword>
<keyword evidence="1" id="KW-0812">Transmembrane</keyword>
<keyword evidence="1" id="KW-1133">Transmembrane helix</keyword>
<reference evidence="2" key="2">
    <citation type="journal article" date="2023" name="Infect Dis Poverty">
        <title>Chromosome-scale genome of the human blood fluke Schistosoma mekongi and its implications for public health.</title>
        <authorList>
            <person name="Zhou M."/>
            <person name="Xu L."/>
            <person name="Xu D."/>
            <person name="Chen W."/>
            <person name="Khan J."/>
            <person name="Hu Y."/>
            <person name="Huang H."/>
            <person name="Wei H."/>
            <person name="Zhang Y."/>
            <person name="Chusongsang P."/>
            <person name="Tanasarnprasert K."/>
            <person name="Hu X."/>
            <person name="Limpanont Y."/>
            <person name="Lv Z."/>
        </authorList>
    </citation>
    <scope>NUCLEOTIDE SEQUENCE</scope>
    <source>
        <strain evidence="2">LV_2022a</strain>
    </source>
</reference>
<dbReference type="AlphaFoldDB" id="A0AAE1ZGD3"/>
<protein>
    <submittedName>
        <fullName evidence="2">Uncharacterized protein</fullName>
    </submittedName>
</protein>
<evidence type="ECO:0000313" key="3">
    <source>
        <dbReference type="Proteomes" id="UP001292079"/>
    </source>
</evidence>